<dbReference type="GO" id="GO:0016020">
    <property type="term" value="C:membrane"/>
    <property type="evidence" value="ECO:0007669"/>
    <property type="project" value="InterPro"/>
</dbReference>
<keyword evidence="1" id="KW-1133">Transmembrane helix</keyword>
<sequence length="56" mass="6443">MDNNSNYTQAFLKNFLGSSPDWYKITIVAFLILNPILFSSPPFVQVGYWLSNLFLP</sequence>
<evidence type="ECO:0000313" key="3">
    <source>
        <dbReference type="Proteomes" id="UP000253728"/>
    </source>
</evidence>
<evidence type="ECO:0000313" key="2">
    <source>
        <dbReference type="EMBL" id="SSZ30114.1"/>
    </source>
</evidence>
<dbReference type="InterPro" id="IPR004671">
    <property type="entry name" value="Na+/H+_antiporter_NhaB"/>
</dbReference>
<dbReference type="EMBL" id="UFSP01000003">
    <property type="protein sequence ID" value="SSZ30114.1"/>
    <property type="molecule type" value="Genomic_DNA"/>
</dbReference>
<dbReference type="Pfam" id="PF06450">
    <property type="entry name" value="NhaB"/>
    <property type="match status" value="1"/>
</dbReference>
<name>A0A336N919_AGGAP</name>
<keyword evidence="1" id="KW-0812">Transmembrane</keyword>
<proteinExistence type="predicted"/>
<dbReference type="GO" id="GO:0015385">
    <property type="term" value="F:sodium:proton antiporter activity"/>
    <property type="evidence" value="ECO:0007669"/>
    <property type="project" value="InterPro"/>
</dbReference>
<dbReference type="AlphaFoldDB" id="A0A336N919"/>
<organism evidence="2 3">
    <name type="scientific">Aggregatibacter aphrophilus</name>
    <name type="common">Haemophilus aphrophilus</name>
    <dbReference type="NCBI Taxonomy" id="732"/>
    <lineage>
        <taxon>Bacteria</taxon>
        <taxon>Pseudomonadati</taxon>
        <taxon>Pseudomonadota</taxon>
        <taxon>Gammaproteobacteria</taxon>
        <taxon>Pasteurellales</taxon>
        <taxon>Pasteurellaceae</taxon>
        <taxon>Aggregatibacter</taxon>
    </lineage>
</organism>
<gene>
    <name evidence="2" type="primary">nhaB_1</name>
    <name evidence="2" type="ORF">NCTC5908_01934</name>
</gene>
<reference evidence="2 3" key="1">
    <citation type="submission" date="2018-06" db="EMBL/GenBank/DDBJ databases">
        <authorList>
            <consortium name="Pathogen Informatics"/>
            <person name="Doyle S."/>
        </authorList>
    </citation>
    <scope>NUCLEOTIDE SEQUENCE [LARGE SCALE GENOMIC DNA]</scope>
    <source>
        <strain evidence="2 3">NCTC5908</strain>
    </source>
</reference>
<keyword evidence="1" id="KW-0472">Membrane</keyword>
<feature type="transmembrane region" description="Helical" evidence="1">
    <location>
        <begin position="22"/>
        <end position="50"/>
    </location>
</feature>
<protein>
    <submittedName>
        <fullName evidence="2">Sodium/proton antiporter nhaB</fullName>
    </submittedName>
</protein>
<evidence type="ECO:0000256" key="1">
    <source>
        <dbReference type="SAM" id="Phobius"/>
    </source>
</evidence>
<dbReference type="Proteomes" id="UP000253728">
    <property type="component" value="Unassembled WGS sequence"/>
</dbReference>
<accession>A0A336N919</accession>